<keyword evidence="2" id="KW-1185">Reference proteome</keyword>
<accession>A0ABM3VLE5</accession>
<dbReference type="InterPro" id="IPR005312">
    <property type="entry name" value="DUF1759"/>
</dbReference>
<feature type="region of interest" description="Disordered" evidence="1">
    <location>
        <begin position="162"/>
        <end position="196"/>
    </location>
</feature>
<evidence type="ECO:0000313" key="2">
    <source>
        <dbReference type="Proteomes" id="UP001652621"/>
    </source>
</evidence>
<organism evidence="2 3">
    <name type="scientific">Musca domestica</name>
    <name type="common">House fly</name>
    <dbReference type="NCBI Taxonomy" id="7370"/>
    <lineage>
        <taxon>Eukaryota</taxon>
        <taxon>Metazoa</taxon>
        <taxon>Ecdysozoa</taxon>
        <taxon>Arthropoda</taxon>
        <taxon>Hexapoda</taxon>
        <taxon>Insecta</taxon>
        <taxon>Pterygota</taxon>
        <taxon>Neoptera</taxon>
        <taxon>Endopterygota</taxon>
        <taxon>Diptera</taxon>
        <taxon>Brachycera</taxon>
        <taxon>Muscomorpha</taxon>
        <taxon>Muscoidea</taxon>
        <taxon>Muscidae</taxon>
        <taxon>Musca</taxon>
    </lineage>
</organism>
<protein>
    <submittedName>
        <fullName evidence="3">Uncharacterized protein LOC131806500</fullName>
    </submittedName>
</protein>
<evidence type="ECO:0000256" key="1">
    <source>
        <dbReference type="SAM" id="MobiDB-lite"/>
    </source>
</evidence>
<dbReference type="PANTHER" id="PTHR47331">
    <property type="entry name" value="PHD-TYPE DOMAIN-CONTAINING PROTEIN"/>
    <property type="match status" value="1"/>
</dbReference>
<sequence>MKKFTQLCDAQKDIHHVLSDLKSQLEEPTRPNRLAVMERTLEEKYGNFRKNHEVIITQFGTFGDYQNSEVVSSMPQLVMDIRKLIEKMRKKNAETEGMQSEDESCFKDETENRLVVADNSNNLEIETTKRIHDNEERDAMNELLISPKPSQKEATARKMVVTASTKDEGTSNLSKKAGERRDAAMEPYSQEDESIEGSALTKYEVETRGLLQHMEQTMDMMDCLQTEDELDNAYKFTEGLINAAEKEVRFDSDIAAQWRQLLMKKSIRAAEIRQTQPKKAEKVDRPYTIINKKEIEVPTFMGNISEWESFHDLFKSLVHDAPYYTNVEKMHRLKAAVKGEASRIIQHLRTQDSDYEEALELLKERYENRRVLFNKLVDAILDQPSMDTESTNSVKQMLDTTKNSIQGLKSMKIPLENTATFFARVILRKFDKNGLRLYEQQIKKPREIQKLEDVIQFLEQQFLALEAAGDSLVAKKEFKFEKRVNQMQESCHVCNGVGHKMFDCRKYLEMTPIERKNKAKEIQMCYFCLNHKTDKKCLSYKRCQTCNGRHHTLLHVNEQKGIKKAETKKDSSGSKATMVTQENHSTVLLATAQVKVRAISGEYVIMRAIIDQGSQVTSVSEEAAQILGLPRIRNNTVIHGLGSTPVGVSKYKVKLDMKPRFLSNDVFRTEALVLPTVMSAQPEESFETSMEEWNNYTLADPLFNKCDRVDLIIGGDLYSEIMEEGQVKDKGPFAQKTKLGWILSGKVQLKDKSRRFHSAVTNLERFWELEEVDTPSSMTIEDDWCMQTYNETTVVEDEGRIVVSLPLKDDKSLGDSKGLAIARLLSIEKKLRRNPNLDESYKKFMKEYEELGHMEKVSAAVEGKYYLPHHSVVREGSITTKVRVVFDASAKSTNGKSLNDIMYTGPKLQRDIFDIMLQWRMWRYVITADVEKMYRQIKVHPADQEYQYIL</sequence>
<dbReference type="RefSeq" id="XP_058986621.1">
    <property type="nucleotide sequence ID" value="XM_059130638.1"/>
</dbReference>
<dbReference type="Proteomes" id="UP001652621">
    <property type="component" value="Unplaced"/>
</dbReference>
<evidence type="ECO:0000313" key="3">
    <source>
        <dbReference type="RefSeq" id="XP_058986621.1"/>
    </source>
</evidence>
<gene>
    <name evidence="3" type="primary">LOC131806500</name>
</gene>
<name>A0ABM3VLE5_MUSDO</name>
<dbReference type="InterPro" id="IPR043502">
    <property type="entry name" value="DNA/RNA_pol_sf"/>
</dbReference>
<dbReference type="GeneID" id="131806500"/>
<reference evidence="3" key="1">
    <citation type="submission" date="2025-08" db="UniProtKB">
        <authorList>
            <consortium name="RefSeq"/>
        </authorList>
    </citation>
    <scope>IDENTIFICATION</scope>
    <source>
        <strain evidence="3">Aabys</strain>
        <tissue evidence="3">Whole body</tissue>
    </source>
</reference>
<proteinExistence type="predicted"/>
<dbReference type="Pfam" id="PF03564">
    <property type="entry name" value="DUF1759"/>
    <property type="match status" value="1"/>
</dbReference>
<dbReference type="SUPFAM" id="SSF56672">
    <property type="entry name" value="DNA/RNA polymerases"/>
    <property type="match status" value="1"/>
</dbReference>